<protein>
    <submittedName>
        <fullName evidence="1">Uncharacterized protein</fullName>
    </submittedName>
</protein>
<accession>A0A3P7J482</accession>
<sequence>MTSKKGRATDALESGQCGIFLGFKVSKSRGFKVIVDGGGFRKCRAVVFVDPKILAMTWKKVRVTVGEAHPCALRWFSEYVDGFDRHGSSEDDRSKRSLPLKPLSSYVKRLNMLILMAAAEMKKKQSHPLSAIDRIHWK</sequence>
<proteinExistence type="predicted"/>
<name>A0A3P7J482_STRVU</name>
<evidence type="ECO:0000313" key="2">
    <source>
        <dbReference type="Proteomes" id="UP000270094"/>
    </source>
</evidence>
<gene>
    <name evidence="1" type="ORF">SVUK_LOCUS12914</name>
</gene>
<dbReference type="Proteomes" id="UP000270094">
    <property type="component" value="Unassembled WGS sequence"/>
</dbReference>
<keyword evidence="2" id="KW-1185">Reference proteome</keyword>
<reference evidence="1 2" key="1">
    <citation type="submission" date="2018-11" db="EMBL/GenBank/DDBJ databases">
        <authorList>
            <consortium name="Pathogen Informatics"/>
        </authorList>
    </citation>
    <scope>NUCLEOTIDE SEQUENCE [LARGE SCALE GENOMIC DNA]</scope>
</reference>
<dbReference type="AlphaFoldDB" id="A0A3P7J482"/>
<dbReference type="EMBL" id="UYYB01100499">
    <property type="protein sequence ID" value="VDM77916.1"/>
    <property type="molecule type" value="Genomic_DNA"/>
</dbReference>
<evidence type="ECO:0000313" key="1">
    <source>
        <dbReference type="EMBL" id="VDM77916.1"/>
    </source>
</evidence>
<organism evidence="1 2">
    <name type="scientific">Strongylus vulgaris</name>
    <name type="common">Blood worm</name>
    <dbReference type="NCBI Taxonomy" id="40348"/>
    <lineage>
        <taxon>Eukaryota</taxon>
        <taxon>Metazoa</taxon>
        <taxon>Ecdysozoa</taxon>
        <taxon>Nematoda</taxon>
        <taxon>Chromadorea</taxon>
        <taxon>Rhabditida</taxon>
        <taxon>Rhabditina</taxon>
        <taxon>Rhabditomorpha</taxon>
        <taxon>Strongyloidea</taxon>
        <taxon>Strongylidae</taxon>
        <taxon>Strongylus</taxon>
    </lineage>
</organism>